<keyword evidence="4 7" id="KW-0472">Membrane</keyword>
<feature type="transmembrane region" description="Helical" evidence="7">
    <location>
        <begin position="42"/>
        <end position="66"/>
    </location>
</feature>
<dbReference type="InterPro" id="IPR049326">
    <property type="entry name" value="Rhodopsin_dom_fungi"/>
</dbReference>
<evidence type="ECO:0000256" key="3">
    <source>
        <dbReference type="ARBA" id="ARBA00022989"/>
    </source>
</evidence>
<evidence type="ECO:0000259" key="8">
    <source>
        <dbReference type="Pfam" id="PF20684"/>
    </source>
</evidence>
<keyword evidence="2 7" id="KW-0812">Transmembrane</keyword>
<feature type="transmembrane region" description="Helical" evidence="7">
    <location>
        <begin position="200"/>
        <end position="224"/>
    </location>
</feature>
<dbReference type="Proteomes" id="UP000297595">
    <property type="component" value="Unassembled WGS sequence"/>
</dbReference>
<protein>
    <recommendedName>
        <fullName evidence="8">Rhodopsin domain-containing protein</fullName>
    </recommendedName>
</protein>
<proteinExistence type="inferred from homology"/>
<feature type="compositionally biased region" description="Polar residues" evidence="6">
    <location>
        <begin position="332"/>
        <end position="346"/>
    </location>
</feature>
<evidence type="ECO:0000256" key="6">
    <source>
        <dbReference type="SAM" id="MobiDB-lite"/>
    </source>
</evidence>
<gene>
    <name evidence="9" type="ORF">EYR41_008850</name>
</gene>
<feature type="transmembrane region" description="Helical" evidence="7">
    <location>
        <begin position="86"/>
        <end position="111"/>
    </location>
</feature>
<dbReference type="AlphaFoldDB" id="A0A7C8K715"/>
<feature type="transmembrane region" description="Helical" evidence="7">
    <location>
        <begin position="123"/>
        <end position="150"/>
    </location>
</feature>
<dbReference type="Pfam" id="PF20684">
    <property type="entry name" value="Fung_rhodopsin"/>
    <property type="match status" value="1"/>
</dbReference>
<feature type="region of interest" description="Disordered" evidence="6">
    <location>
        <begin position="332"/>
        <end position="352"/>
    </location>
</feature>
<comment type="subcellular location">
    <subcellularLocation>
        <location evidence="1">Membrane</location>
        <topology evidence="1">Multi-pass membrane protein</topology>
    </subcellularLocation>
</comment>
<sequence length="352" mass="39047">MESRSAQTESIVIAFTTLSALVICLRIISRFIILQVRGIEDYLIVVASIFSIATGVLQVSQIHWGVGRHFLSDVTMAEFVISMKFLYASIQTYNIGLTLTKVSILCQYLRLFPVGNVPLVCKVSITVVICYGIECFFTGIFTCVPIEAFWNVTLPGAKCLPKQELWYTNAAINITTDFFLALLPIPVLNTLKVGQRQRYILMGIFGLGLFVCVVSILRLHALIVLESSQDPTWDQAATTCWSSIELNIAIICASLPTLRPVIRRIFPSLLGSTNAYGNSYPRQGSERVGGKRVGGGAVISSDNKSLTLQRSTGRNEIDMYDLEGRRSNLETARQNLSSESKHNLTYSVEERI</sequence>
<evidence type="ECO:0000256" key="5">
    <source>
        <dbReference type="ARBA" id="ARBA00038359"/>
    </source>
</evidence>
<evidence type="ECO:0000313" key="9">
    <source>
        <dbReference type="EMBL" id="TGJ67290.1"/>
    </source>
</evidence>
<dbReference type="GO" id="GO:0016020">
    <property type="term" value="C:membrane"/>
    <property type="evidence" value="ECO:0007669"/>
    <property type="project" value="UniProtKB-SubCell"/>
</dbReference>
<evidence type="ECO:0000313" key="10">
    <source>
        <dbReference type="Proteomes" id="UP000297595"/>
    </source>
</evidence>
<evidence type="ECO:0000256" key="1">
    <source>
        <dbReference type="ARBA" id="ARBA00004141"/>
    </source>
</evidence>
<name>A0A7C8K715_ORBOL</name>
<evidence type="ECO:0000256" key="4">
    <source>
        <dbReference type="ARBA" id="ARBA00023136"/>
    </source>
</evidence>
<dbReference type="PANTHER" id="PTHR33048">
    <property type="entry name" value="PTH11-LIKE INTEGRAL MEMBRANE PROTEIN (AFU_ORTHOLOGUE AFUA_5G11245)"/>
    <property type="match status" value="1"/>
</dbReference>
<feature type="transmembrane region" description="Helical" evidence="7">
    <location>
        <begin position="12"/>
        <end position="33"/>
    </location>
</feature>
<evidence type="ECO:0000256" key="2">
    <source>
        <dbReference type="ARBA" id="ARBA00022692"/>
    </source>
</evidence>
<organism evidence="9 10">
    <name type="scientific">Orbilia oligospora</name>
    <name type="common">Nematode-trapping fungus</name>
    <name type="synonym">Arthrobotrys oligospora</name>
    <dbReference type="NCBI Taxonomy" id="2813651"/>
    <lineage>
        <taxon>Eukaryota</taxon>
        <taxon>Fungi</taxon>
        <taxon>Dikarya</taxon>
        <taxon>Ascomycota</taxon>
        <taxon>Pezizomycotina</taxon>
        <taxon>Orbiliomycetes</taxon>
        <taxon>Orbiliales</taxon>
        <taxon>Orbiliaceae</taxon>
        <taxon>Orbilia</taxon>
    </lineage>
</organism>
<feature type="transmembrane region" description="Helical" evidence="7">
    <location>
        <begin position="170"/>
        <end position="188"/>
    </location>
</feature>
<comment type="similarity">
    <text evidence="5">Belongs to the SAT4 family.</text>
</comment>
<feature type="domain" description="Rhodopsin" evidence="8">
    <location>
        <begin position="25"/>
        <end position="264"/>
    </location>
</feature>
<keyword evidence="3 7" id="KW-1133">Transmembrane helix</keyword>
<comment type="caution">
    <text evidence="9">The sequence shown here is derived from an EMBL/GenBank/DDBJ whole genome shotgun (WGS) entry which is preliminary data.</text>
</comment>
<dbReference type="PANTHER" id="PTHR33048:SF47">
    <property type="entry name" value="INTEGRAL MEMBRANE PROTEIN-RELATED"/>
    <property type="match status" value="1"/>
</dbReference>
<accession>A0A7C8K715</accession>
<reference evidence="9 10" key="1">
    <citation type="submission" date="2019-03" db="EMBL/GenBank/DDBJ databases">
        <title>Nematode-trapping fungi genome.</title>
        <authorList>
            <person name="Vidal-Diez De Ulzurrun G."/>
        </authorList>
    </citation>
    <scope>NUCLEOTIDE SEQUENCE [LARGE SCALE GENOMIC DNA]</scope>
    <source>
        <strain evidence="9 10">TWF154</strain>
    </source>
</reference>
<evidence type="ECO:0000256" key="7">
    <source>
        <dbReference type="SAM" id="Phobius"/>
    </source>
</evidence>
<dbReference type="InterPro" id="IPR052337">
    <property type="entry name" value="SAT4-like"/>
</dbReference>
<dbReference type="EMBL" id="SOZJ01000005">
    <property type="protein sequence ID" value="TGJ67290.1"/>
    <property type="molecule type" value="Genomic_DNA"/>
</dbReference>